<protein>
    <recommendedName>
        <fullName evidence="2">HEAT repeat domain-containing protein</fullName>
    </recommendedName>
</protein>
<organism evidence="1">
    <name type="scientific">marine sediment metagenome</name>
    <dbReference type="NCBI Taxonomy" id="412755"/>
    <lineage>
        <taxon>unclassified sequences</taxon>
        <taxon>metagenomes</taxon>
        <taxon>ecological metagenomes</taxon>
    </lineage>
</organism>
<comment type="caution">
    <text evidence="1">The sequence shown here is derived from an EMBL/GenBank/DDBJ whole genome shotgun (WGS) entry which is preliminary data.</text>
</comment>
<feature type="non-terminal residue" evidence="1">
    <location>
        <position position="207"/>
    </location>
</feature>
<dbReference type="AlphaFoldDB" id="A0A0F9CH63"/>
<gene>
    <name evidence="1" type="ORF">LCGC14_2402160</name>
</gene>
<evidence type="ECO:0000313" key="1">
    <source>
        <dbReference type="EMBL" id="KKL25752.1"/>
    </source>
</evidence>
<accession>A0A0F9CH63</accession>
<dbReference type="SUPFAM" id="SSF48371">
    <property type="entry name" value="ARM repeat"/>
    <property type="match status" value="1"/>
</dbReference>
<dbReference type="InterPro" id="IPR016024">
    <property type="entry name" value="ARM-type_fold"/>
</dbReference>
<dbReference type="InterPro" id="IPR021133">
    <property type="entry name" value="HEAT_type_2"/>
</dbReference>
<name>A0A0F9CH63_9ZZZZ</name>
<dbReference type="EMBL" id="LAZR01036100">
    <property type="protein sequence ID" value="KKL25752.1"/>
    <property type="molecule type" value="Genomic_DNA"/>
</dbReference>
<dbReference type="Gene3D" id="1.25.10.10">
    <property type="entry name" value="Leucine-rich Repeat Variant"/>
    <property type="match status" value="1"/>
</dbReference>
<dbReference type="Pfam" id="PF13646">
    <property type="entry name" value="HEAT_2"/>
    <property type="match status" value="1"/>
</dbReference>
<reference evidence="1" key="1">
    <citation type="journal article" date="2015" name="Nature">
        <title>Complex archaea that bridge the gap between prokaryotes and eukaryotes.</title>
        <authorList>
            <person name="Spang A."/>
            <person name="Saw J.H."/>
            <person name="Jorgensen S.L."/>
            <person name="Zaremba-Niedzwiedzka K."/>
            <person name="Martijn J."/>
            <person name="Lind A.E."/>
            <person name="van Eijk R."/>
            <person name="Schleper C."/>
            <person name="Guy L."/>
            <person name="Ettema T.J."/>
        </authorList>
    </citation>
    <scope>NUCLEOTIDE SEQUENCE</scope>
</reference>
<dbReference type="PROSITE" id="PS50077">
    <property type="entry name" value="HEAT_REPEAT"/>
    <property type="match status" value="1"/>
</dbReference>
<dbReference type="InterPro" id="IPR011989">
    <property type="entry name" value="ARM-like"/>
</dbReference>
<evidence type="ECO:0008006" key="2">
    <source>
        <dbReference type="Google" id="ProtNLM"/>
    </source>
</evidence>
<proteinExistence type="predicted"/>
<sequence length="207" mass="22628">MKPKYTHHCRNLALAALIAFFAIMVLIPFTSKAAEKKFEAPPKLRASDILPEKLLKSPNYQIDEQVINDGFLNHYHVTSPFGDFDVVSNAAMYKLAREIDTIAEMAKVKTSDVYIKAVGESASNTLKGIKTLFTDPEKSIKGAATGISSLFSRAKESVLKSDPADRVCLAIIEALQKLKDPKALPALNAALKDDNPEIRKAAAQAIE</sequence>